<feature type="domain" description="YcaO" evidence="1">
    <location>
        <begin position="66"/>
        <end position="423"/>
    </location>
</feature>
<accession>A0A378IIP0</accession>
<dbReference type="STRING" id="28085.Lcin_0076"/>
<organism evidence="3 5">
    <name type="scientific">Legionella cincinnatiensis</name>
    <dbReference type="NCBI Taxonomy" id="28085"/>
    <lineage>
        <taxon>Bacteria</taxon>
        <taxon>Pseudomonadati</taxon>
        <taxon>Pseudomonadota</taxon>
        <taxon>Gammaproteobacteria</taxon>
        <taxon>Legionellales</taxon>
        <taxon>Legionellaceae</taxon>
        <taxon>Legionella</taxon>
    </lineage>
</organism>
<dbReference type="InterPro" id="IPR003776">
    <property type="entry name" value="YcaO-like_dom"/>
</dbReference>
<dbReference type="PANTHER" id="PTHR37809">
    <property type="entry name" value="RIBOSOMAL PROTEIN S12 METHYLTHIOTRANSFERASE ACCESSORY FACTOR YCAO"/>
    <property type="match status" value="1"/>
</dbReference>
<sequence length="423" mass="48115">MHHSLKAISQRAYNLDDALLIGLEEAEQNLITPRFKCLNDINQEDIHLSTYLCAANNNELKLSSLGGASGFSQLAKIKALFESLEKSISFKIWNNGLIDGLHFYSTATSPSTQILLDKKLMPKLLLKEVYQNNSYPWIELTHYQNITQKIHYPLGLIYTFIPPLKNFRTDYLSELSDTTGLAIGATTDEAIIHGINQWIERDAYSLFLLKTIINKAPTPTRLLLKETLPENIAKIVSAIERHFNENLIIMDVTSDINIPSFVVSFTKQNMLLQPQGFGASLAKETALKQALFESIQYKDRFNQNARAYREENVAFFSNSPLLLKAMINDLKCLVDKKQYIDVEWKNIFSYSLSKNLEQQIQLMVNLLSKHGANIYTKVLYKSLTGVAITYTLIPELENFSLIRDAKFLPIKNRGLGVLNEQQL</sequence>
<dbReference type="Pfam" id="PF02624">
    <property type="entry name" value="YcaO"/>
    <property type="match status" value="1"/>
</dbReference>
<dbReference type="AlphaFoldDB" id="A0A378IIP0"/>
<gene>
    <name evidence="2" type="ORF">Lcin_0076</name>
    <name evidence="3" type="ORF">NCTC12438_01513</name>
</gene>
<evidence type="ECO:0000313" key="4">
    <source>
        <dbReference type="Proteomes" id="UP000054854"/>
    </source>
</evidence>
<dbReference type="Gene3D" id="3.30.160.660">
    <property type="match status" value="1"/>
</dbReference>
<reference evidence="3 5" key="2">
    <citation type="submission" date="2018-06" db="EMBL/GenBank/DDBJ databases">
        <authorList>
            <consortium name="Pathogen Informatics"/>
            <person name="Doyle S."/>
        </authorList>
    </citation>
    <scope>NUCLEOTIDE SEQUENCE [LARGE SCALE GENOMIC DNA]</scope>
    <source>
        <strain evidence="3 5">NCTC12438</strain>
    </source>
</reference>
<dbReference type="PANTHER" id="PTHR37809:SF1">
    <property type="entry name" value="RIBOSOMAL PROTEIN S12 METHYLTHIOTRANSFERASE ACCESSORY FACTOR YCAO"/>
    <property type="match status" value="1"/>
</dbReference>
<dbReference type="Proteomes" id="UP000054854">
    <property type="component" value="Unassembled WGS sequence"/>
</dbReference>
<dbReference type="RefSeq" id="WP_058463334.1">
    <property type="nucleotide sequence ID" value="NZ_CAAAHQ010000006.1"/>
</dbReference>
<dbReference type="EMBL" id="UGNX01000001">
    <property type="protein sequence ID" value="STX34903.1"/>
    <property type="molecule type" value="Genomic_DNA"/>
</dbReference>
<dbReference type="Gene3D" id="3.30.1330.230">
    <property type="match status" value="1"/>
</dbReference>
<evidence type="ECO:0000313" key="5">
    <source>
        <dbReference type="Proteomes" id="UP000255316"/>
    </source>
</evidence>
<dbReference type="PROSITE" id="PS51664">
    <property type="entry name" value="YCAO"/>
    <property type="match status" value="1"/>
</dbReference>
<dbReference type="EMBL" id="LNXX01000002">
    <property type="protein sequence ID" value="KTC93891.1"/>
    <property type="molecule type" value="Genomic_DNA"/>
</dbReference>
<proteinExistence type="predicted"/>
<dbReference type="Gene3D" id="3.30.40.250">
    <property type="match status" value="1"/>
</dbReference>
<keyword evidence="4" id="KW-1185">Reference proteome</keyword>
<name>A0A378IIP0_9GAMM</name>
<protein>
    <submittedName>
        <fullName evidence="3">Bacteriocin biosynthesis docking scaffold, SagD family</fullName>
    </submittedName>
</protein>
<evidence type="ECO:0000313" key="2">
    <source>
        <dbReference type="EMBL" id="KTC93891.1"/>
    </source>
</evidence>
<reference evidence="2 4" key="1">
    <citation type="submission" date="2015-11" db="EMBL/GenBank/DDBJ databases">
        <title>Genomic analysis of 38 Legionella species identifies large and diverse effector repertoires.</title>
        <authorList>
            <person name="Burstein D."/>
            <person name="Amaro F."/>
            <person name="Zusman T."/>
            <person name="Lifshitz Z."/>
            <person name="Cohen O."/>
            <person name="Gilbert J.A."/>
            <person name="Pupko T."/>
            <person name="Shuman H.A."/>
            <person name="Segal G."/>
        </authorList>
    </citation>
    <scope>NUCLEOTIDE SEQUENCE [LARGE SCALE GENOMIC DNA]</scope>
    <source>
        <strain evidence="2 4">CDC#72-OH-14</strain>
    </source>
</reference>
<evidence type="ECO:0000259" key="1">
    <source>
        <dbReference type="PROSITE" id="PS51664"/>
    </source>
</evidence>
<dbReference type="Proteomes" id="UP000255316">
    <property type="component" value="Unassembled WGS sequence"/>
</dbReference>
<evidence type="ECO:0000313" key="3">
    <source>
        <dbReference type="EMBL" id="STX34903.1"/>
    </source>
</evidence>
<dbReference type="OrthoDB" id="109999at2"/>